<organism evidence="1 2">
    <name type="scientific">Lujinxingia vulgaris</name>
    <dbReference type="NCBI Taxonomy" id="2600176"/>
    <lineage>
        <taxon>Bacteria</taxon>
        <taxon>Deltaproteobacteria</taxon>
        <taxon>Bradymonadales</taxon>
        <taxon>Lujinxingiaceae</taxon>
        <taxon>Lujinxingia</taxon>
    </lineage>
</organism>
<dbReference type="Proteomes" id="UP000321412">
    <property type="component" value="Unassembled WGS sequence"/>
</dbReference>
<gene>
    <name evidence="1" type="ORF">FRC98_19460</name>
</gene>
<evidence type="ECO:0008006" key="3">
    <source>
        <dbReference type="Google" id="ProtNLM"/>
    </source>
</evidence>
<dbReference type="OrthoDB" id="5488733at2"/>
<comment type="caution">
    <text evidence="1">The sequence shown here is derived from an EMBL/GenBank/DDBJ whole genome shotgun (WGS) entry which is preliminary data.</text>
</comment>
<keyword evidence="2" id="KW-1185">Reference proteome</keyword>
<dbReference type="EMBL" id="VOSM01000016">
    <property type="protein sequence ID" value="TXD34039.1"/>
    <property type="molecule type" value="Genomic_DNA"/>
</dbReference>
<proteinExistence type="predicted"/>
<evidence type="ECO:0000313" key="1">
    <source>
        <dbReference type="EMBL" id="TXD34039.1"/>
    </source>
</evidence>
<dbReference type="RefSeq" id="WP_146983161.1">
    <property type="nucleotide sequence ID" value="NZ_VOSM01000016.1"/>
</dbReference>
<dbReference type="SUPFAM" id="SSF55909">
    <property type="entry name" value="Pentein"/>
    <property type="match status" value="1"/>
</dbReference>
<accession>A0A5C6XA44</accession>
<protein>
    <recommendedName>
        <fullName evidence="3">Amidinotransferase</fullName>
    </recommendedName>
</protein>
<dbReference type="Gene3D" id="3.75.10.10">
    <property type="entry name" value="L-arginine/glycine Amidinotransferase, Chain A"/>
    <property type="match status" value="1"/>
</dbReference>
<evidence type="ECO:0000313" key="2">
    <source>
        <dbReference type="Proteomes" id="UP000321412"/>
    </source>
</evidence>
<name>A0A5C6XA44_9DELT</name>
<sequence>MPHTTCRPIFLMSPPTRAWHLKGRANFRSASATEVDASQARAEWSALADAIVEAGGEVVVMPPQDDALTGLIYTAESGELFRDEQGDLRFLLPTMASPHRRLEAELIERFIRDSFGLQTHRVQHTWEAQGDAIRAAHGDQIVHTFGEGPYQRTSQAAYAEVAPRLSPQHIQLGFKADPWFHGNTFLQFFRRRTDTIGLVCPDALLDGELERLQAFLGPDIELVFISPEESRGYDTNALQVCDTVIAPTSFSKTARRATDALDLQVKTLPLDELFAKGGGAPVCLTNRLWGLDIAEVPDEVRWSLQPSIEAYTTL</sequence>
<reference evidence="1 2" key="1">
    <citation type="submission" date="2019-08" db="EMBL/GenBank/DDBJ databases">
        <title>Bradymonadales sp. TMQ4.</title>
        <authorList>
            <person name="Liang Q."/>
        </authorList>
    </citation>
    <scope>NUCLEOTIDE SEQUENCE [LARGE SCALE GENOMIC DNA]</scope>
    <source>
        <strain evidence="1 2">TMQ4</strain>
    </source>
</reference>
<dbReference type="AlphaFoldDB" id="A0A5C6XA44"/>